<sequence>MFLVDHALAISVLPTKPPEGVPDLFGGGEKEGGVSTAGDNLADIISFIFDFVIAISGGIFVIMFLIGGVTYLTGAGNDEQTSKGKKMLIDAVVGIFIVLVAWGIGTYVINVFKTTNTNTKPSGPLWTWT</sequence>
<keyword evidence="1" id="KW-0472">Membrane</keyword>
<accession>A0A2M7W421</accession>
<feature type="transmembrane region" description="Helical" evidence="1">
    <location>
        <begin position="87"/>
        <end position="109"/>
    </location>
</feature>
<organism evidence="2 3">
    <name type="scientific">Candidatus Berkelbacteria bacterium CG_4_10_14_0_2_um_filter_35_9_33_12</name>
    <dbReference type="NCBI Taxonomy" id="1974499"/>
    <lineage>
        <taxon>Bacteria</taxon>
        <taxon>Candidatus Berkelbacteria</taxon>
    </lineage>
</organism>
<dbReference type="Proteomes" id="UP000230137">
    <property type="component" value="Unassembled WGS sequence"/>
</dbReference>
<keyword evidence="1" id="KW-1133">Transmembrane helix</keyword>
<feature type="transmembrane region" description="Helical" evidence="1">
    <location>
        <begin position="44"/>
        <end position="66"/>
    </location>
</feature>
<dbReference type="InterPro" id="IPR043993">
    <property type="entry name" value="T4SS_pilin"/>
</dbReference>
<evidence type="ECO:0000313" key="3">
    <source>
        <dbReference type="Proteomes" id="UP000230137"/>
    </source>
</evidence>
<gene>
    <name evidence="2" type="ORF">COX60_01775</name>
</gene>
<dbReference type="AlphaFoldDB" id="A0A2M7W421"/>
<evidence type="ECO:0000313" key="2">
    <source>
        <dbReference type="EMBL" id="PJA20416.1"/>
    </source>
</evidence>
<keyword evidence="1" id="KW-0812">Transmembrane</keyword>
<comment type="caution">
    <text evidence="2">The sequence shown here is derived from an EMBL/GenBank/DDBJ whole genome shotgun (WGS) entry which is preliminary data.</text>
</comment>
<proteinExistence type="predicted"/>
<reference evidence="3" key="1">
    <citation type="submission" date="2017-09" db="EMBL/GenBank/DDBJ databases">
        <title>Depth-based differentiation of microbial function through sediment-hosted aquifers and enrichment of novel symbionts in the deep terrestrial subsurface.</title>
        <authorList>
            <person name="Probst A.J."/>
            <person name="Ladd B."/>
            <person name="Jarett J.K."/>
            <person name="Geller-Mcgrath D.E."/>
            <person name="Sieber C.M.K."/>
            <person name="Emerson J.B."/>
            <person name="Anantharaman K."/>
            <person name="Thomas B.C."/>
            <person name="Malmstrom R."/>
            <person name="Stieglmeier M."/>
            <person name="Klingl A."/>
            <person name="Woyke T."/>
            <person name="Ryan C.M."/>
            <person name="Banfield J.F."/>
        </authorList>
    </citation>
    <scope>NUCLEOTIDE SEQUENCE [LARGE SCALE GENOMIC DNA]</scope>
</reference>
<evidence type="ECO:0000256" key="1">
    <source>
        <dbReference type="SAM" id="Phobius"/>
    </source>
</evidence>
<dbReference type="EMBL" id="PFQF01000028">
    <property type="protein sequence ID" value="PJA20416.1"/>
    <property type="molecule type" value="Genomic_DNA"/>
</dbReference>
<name>A0A2M7W421_9BACT</name>
<dbReference type="Pfam" id="PF18895">
    <property type="entry name" value="T4SS_pilin"/>
    <property type="match status" value="1"/>
</dbReference>
<protein>
    <submittedName>
        <fullName evidence="2">Uncharacterized protein</fullName>
    </submittedName>
</protein>